<feature type="compositionally biased region" description="Low complexity" evidence="1">
    <location>
        <begin position="343"/>
        <end position="360"/>
    </location>
</feature>
<protein>
    <submittedName>
        <fullName evidence="3">Immobilization antigen</fullName>
    </submittedName>
</protein>
<feature type="region of interest" description="Disordered" evidence="1">
    <location>
        <begin position="341"/>
        <end position="360"/>
    </location>
</feature>
<gene>
    <name evidence="3" type="ORF">TTHERM_01211780</name>
</gene>
<feature type="signal peptide" evidence="2">
    <location>
        <begin position="1"/>
        <end position="19"/>
    </location>
</feature>
<dbReference type="InParanoid" id="Q23QE5"/>
<feature type="chain" id="PRO_5004202307" evidence="2">
    <location>
        <begin position="20"/>
        <end position="380"/>
    </location>
</feature>
<evidence type="ECO:0000256" key="2">
    <source>
        <dbReference type="SAM" id="SignalP"/>
    </source>
</evidence>
<accession>Q23QE5</accession>
<dbReference type="KEGG" id="tet:TTHERM_01211780"/>
<reference evidence="4" key="1">
    <citation type="journal article" date="2006" name="PLoS Biol.">
        <title>Macronuclear genome sequence of the ciliate Tetrahymena thermophila, a model eukaryote.</title>
        <authorList>
            <person name="Eisen J.A."/>
            <person name="Coyne R.S."/>
            <person name="Wu M."/>
            <person name="Wu D."/>
            <person name="Thiagarajan M."/>
            <person name="Wortman J.R."/>
            <person name="Badger J.H."/>
            <person name="Ren Q."/>
            <person name="Amedeo P."/>
            <person name="Jones K.M."/>
            <person name="Tallon L.J."/>
            <person name="Delcher A.L."/>
            <person name="Salzberg S.L."/>
            <person name="Silva J.C."/>
            <person name="Haas B.J."/>
            <person name="Majoros W.H."/>
            <person name="Farzad M."/>
            <person name="Carlton J.M."/>
            <person name="Smith R.K. Jr."/>
            <person name="Garg J."/>
            <person name="Pearlman R.E."/>
            <person name="Karrer K.M."/>
            <person name="Sun L."/>
            <person name="Manning G."/>
            <person name="Elde N.C."/>
            <person name="Turkewitz A.P."/>
            <person name="Asai D.J."/>
            <person name="Wilkes D.E."/>
            <person name="Wang Y."/>
            <person name="Cai H."/>
            <person name="Collins K."/>
            <person name="Stewart B.A."/>
            <person name="Lee S.R."/>
            <person name="Wilamowska K."/>
            <person name="Weinberg Z."/>
            <person name="Ruzzo W.L."/>
            <person name="Wloga D."/>
            <person name="Gaertig J."/>
            <person name="Frankel J."/>
            <person name="Tsao C.-C."/>
            <person name="Gorovsky M.A."/>
            <person name="Keeling P.J."/>
            <person name="Waller R.F."/>
            <person name="Patron N.J."/>
            <person name="Cherry J.M."/>
            <person name="Stover N.A."/>
            <person name="Krieger C.J."/>
            <person name="del Toro C."/>
            <person name="Ryder H.F."/>
            <person name="Williamson S.C."/>
            <person name="Barbeau R.A."/>
            <person name="Hamilton E.P."/>
            <person name="Orias E."/>
        </authorList>
    </citation>
    <scope>NUCLEOTIDE SEQUENCE [LARGE SCALE GENOMIC DNA]</scope>
    <source>
        <strain evidence="4">SB210</strain>
    </source>
</reference>
<dbReference type="EMBL" id="GG662648">
    <property type="protein sequence ID" value="EAR98752.3"/>
    <property type="molecule type" value="Genomic_DNA"/>
</dbReference>
<dbReference type="SMART" id="SM01411">
    <property type="entry name" value="Ephrin_rec_like"/>
    <property type="match status" value="3"/>
</dbReference>
<dbReference type="GeneID" id="7842317"/>
<dbReference type="AlphaFoldDB" id="Q23QE5"/>
<dbReference type="InterPro" id="IPR009030">
    <property type="entry name" value="Growth_fac_rcpt_cys_sf"/>
</dbReference>
<keyword evidence="2" id="KW-0732">Signal</keyword>
<evidence type="ECO:0000313" key="4">
    <source>
        <dbReference type="Proteomes" id="UP000009168"/>
    </source>
</evidence>
<sequence>MKYILIVFQLIVFICYVQAQCDPNASQANGGACQCNQGYYGQDASSNGKCNQCPTGSTSQQGQANSDASYCNQCLVNYYMATQAVQPTNGNTAAAASCLPCPQGTGNQAGPTVQGDVSQCTICLINYYMTQAAVPANKANQTPASAATCTACPTGSGNKSGPTIPGDISQCDYCLDNYFMTQNAYGPSNLANNQFASAAQCSACPANSYIKSSNQISFCKCYDINALPLTPSNIQCTCKRGWQGKVSGSSSAPSGCSQCPPGQFSMNGFPCKQCGPGSYINDDQGSCTCYDTSNGTNPWNFSTNVCQCQFNFYGDPSKATKITSGSCSPCPDGTSSPNGSVASSQCKSNSSDNSNSNQQGTQSSTILYLSLSLFSLFILL</sequence>
<dbReference type="HOGENOM" id="CLU_046082_0_0_1"/>
<dbReference type="SUPFAM" id="SSF57184">
    <property type="entry name" value="Growth factor receptor domain"/>
    <property type="match status" value="1"/>
</dbReference>
<name>Q23QE5_TETTS</name>
<evidence type="ECO:0000256" key="1">
    <source>
        <dbReference type="SAM" id="MobiDB-lite"/>
    </source>
</evidence>
<dbReference type="Proteomes" id="UP000009168">
    <property type="component" value="Unassembled WGS sequence"/>
</dbReference>
<evidence type="ECO:0000313" key="3">
    <source>
        <dbReference type="EMBL" id="EAR98752.3"/>
    </source>
</evidence>
<proteinExistence type="predicted"/>
<keyword evidence="4" id="KW-1185">Reference proteome</keyword>
<dbReference type="eggNOG" id="ENOG502T4SK">
    <property type="taxonomic scope" value="Eukaryota"/>
</dbReference>
<organism evidence="3 4">
    <name type="scientific">Tetrahymena thermophila (strain SB210)</name>
    <dbReference type="NCBI Taxonomy" id="312017"/>
    <lineage>
        <taxon>Eukaryota</taxon>
        <taxon>Sar</taxon>
        <taxon>Alveolata</taxon>
        <taxon>Ciliophora</taxon>
        <taxon>Intramacronucleata</taxon>
        <taxon>Oligohymenophorea</taxon>
        <taxon>Hymenostomatida</taxon>
        <taxon>Tetrahymenina</taxon>
        <taxon>Tetrahymenidae</taxon>
        <taxon>Tetrahymena</taxon>
    </lineage>
</organism>
<dbReference type="RefSeq" id="XP_001018997.3">
    <property type="nucleotide sequence ID" value="XM_001018997.3"/>
</dbReference>